<protein>
    <submittedName>
        <fullName evidence="1">1838_t:CDS:1</fullName>
    </submittedName>
</protein>
<proteinExistence type="predicted"/>
<name>A0ACA9QYY5_9GLOM</name>
<evidence type="ECO:0000313" key="1">
    <source>
        <dbReference type="EMBL" id="CAG8769809.1"/>
    </source>
</evidence>
<keyword evidence="2" id="KW-1185">Reference proteome</keyword>
<accession>A0ACA9QYY5</accession>
<evidence type="ECO:0000313" key="2">
    <source>
        <dbReference type="Proteomes" id="UP000789366"/>
    </source>
</evidence>
<dbReference type="Proteomes" id="UP000789366">
    <property type="component" value="Unassembled WGS sequence"/>
</dbReference>
<reference evidence="1" key="1">
    <citation type="submission" date="2021-06" db="EMBL/GenBank/DDBJ databases">
        <authorList>
            <person name="Kallberg Y."/>
            <person name="Tangrot J."/>
            <person name="Rosling A."/>
        </authorList>
    </citation>
    <scope>NUCLEOTIDE SEQUENCE</scope>
    <source>
        <strain evidence="1">28 12/20/2015</strain>
    </source>
</reference>
<feature type="non-terminal residue" evidence="1">
    <location>
        <position position="1"/>
    </location>
</feature>
<gene>
    <name evidence="1" type="ORF">SPELUC_LOCUS15700</name>
</gene>
<dbReference type="EMBL" id="CAJVPW010053327">
    <property type="protein sequence ID" value="CAG8769809.1"/>
    <property type="molecule type" value="Genomic_DNA"/>
</dbReference>
<sequence>FSSQEEAIEKSLEIIKIELDDKQQQQIREKAQQSIEGEKKGKEKKGETSEKKQERLIKILERKLLEKEIKRQKQLSKNSDCLECCGQKQKDKGKAKEVIAEQIGETSHQAQIQQPPK</sequence>
<organism evidence="1 2">
    <name type="scientific">Cetraspora pellucida</name>
    <dbReference type="NCBI Taxonomy" id="1433469"/>
    <lineage>
        <taxon>Eukaryota</taxon>
        <taxon>Fungi</taxon>
        <taxon>Fungi incertae sedis</taxon>
        <taxon>Mucoromycota</taxon>
        <taxon>Glomeromycotina</taxon>
        <taxon>Glomeromycetes</taxon>
        <taxon>Diversisporales</taxon>
        <taxon>Gigasporaceae</taxon>
        <taxon>Cetraspora</taxon>
    </lineage>
</organism>
<comment type="caution">
    <text evidence="1">The sequence shown here is derived from an EMBL/GenBank/DDBJ whole genome shotgun (WGS) entry which is preliminary data.</text>
</comment>